<keyword evidence="2" id="KW-1133">Transmembrane helix</keyword>
<feature type="transmembrane region" description="Helical" evidence="2">
    <location>
        <begin position="6"/>
        <end position="29"/>
    </location>
</feature>
<sequence length="184" mass="18425">MGRYGFSILTLGMELPTIAVLVTALVLAATRRDRLPARARVLLTSGTLVLLAAGLVALAWSLAFPHLIGADWMRDGGYRRISLISFAVTAVTALGFPVGLGLLLGAVFAGRGRADAPAGPWGAWTAPAVDAAPSATPAGAGTTPATTPGEVGTTPSATPGGVGTTPPATQWGGSDLPSPASDRD</sequence>
<keyword evidence="2" id="KW-0812">Transmembrane</keyword>
<name>A0A1C5I396_9ACTN</name>
<dbReference type="RefSeq" id="WP_088975818.1">
    <property type="nucleotide sequence ID" value="NZ_LT607753.1"/>
</dbReference>
<feature type="transmembrane region" description="Helical" evidence="2">
    <location>
        <begin position="41"/>
        <end position="63"/>
    </location>
</feature>
<feature type="transmembrane region" description="Helical" evidence="2">
    <location>
        <begin position="83"/>
        <end position="109"/>
    </location>
</feature>
<dbReference type="EMBL" id="LT607753">
    <property type="protein sequence ID" value="SCG52792.1"/>
    <property type="molecule type" value="Genomic_DNA"/>
</dbReference>
<evidence type="ECO:0000313" key="3">
    <source>
        <dbReference type="EMBL" id="SCG52792.1"/>
    </source>
</evidence>
<organism evidence="3 4">
    <name type="scientific">Micromonospora coxensis</name>
    <dbReference type="NCBI Taxonomy" id="356852"/>
    <lineage>
        <taxon>Bacteria</taxon>
        <taxon>Bacillati</taxon>
        <taxon>Actinomycetota</taxon>
        <taxon>Actinomycetes</taxon>
        <taxon>Micromonosporales</taxon>
        <taxon>Micromonosporaceae</taxon>
        <taxon>Micromonospora</taxon>
    </lineage>
</organism>
<keyword evidence="4" id="KW-1185">Reference proteome</keyword>
<dbReference type="AlphaFoldDB" id="A0A1C5I396"/>
<evidence type="ECO:0000256" key="2">
    <source>
        <dbReference type="SAM" id="Phobius"/>
    </source>
</evidence>
<gene>
    <name evidence="3" type="ORF">GA0070614_2159</name>
</gene>
<keyword evidence="2" id="KW-0472">Membrane</keyword>
<feature type="region of interest" description="Disordered" evidence="1">
    <location>
        <begin position="132"/>
        <end position="184"/>
    </location>
</feature>
<accession>A0A1C5I396</accession>
<dbReference type="Proteomes" id="UP000198215">
    <property type="component" value="Chromosome I"/>
</dbReference>
<protein>
    <submittedName>
        <fullName evidence="3">Uncharacterized protein</fullName>
    </submittedName>
</protein>
<evidence type="ECO:0000256" key="1">
    <source>
        <dbReference type="SAM" id="MobiDB-lite"/>
    </source>
</evidence>
<evidence type="ECO:0000313" key="4">
    <source>
        <dbReference type="Proteomes" id="UP000198215"/>
    </source>
</evidence>
<proteinExistence type="predicted"/>
<reference evidence="4" key="1">
    <citation type="submission" date="2016-06" db="EMBL/GenBank/DDBJ databases">
        <authorList>
            <person name="Varghese N."/>
            <person name="Submissions Spin"/>
        </authorList>
    </citation>
    <scope>NUCLEOTIDE SEQUENCE [LARGE SCALE GENOMIC DNA]</scope>
    <source>
        <strain evidence="4">DSM 45161</strain>
    </source>
</reference>
<feature type="compositionally biased region" description="Low complexity" evidence="1">
    <location>
        <begin position="132"/>
        <end position="169"/>
    </location>
</feature>